<organism evidence="2 3">
    <name type="scientific">Hankyongella ginsenosidimutans</name>
    <dbReference type="NCBI Taxonomy" id="1763828"/>
    <lineage>
        <taxon>Bacteria</taxon>
        <taxon>Pseudomonadati</taxon>
        <taxon>Pseudomonadota</taxon>
        <taxon>Alphaproteobacteria</taxon>
        <taxon>Sphingomonadales</taxon>
        <taxon>Sphingomonadaceae</taxon>
        <taxon>Hankyongella</taxon>
    </lineage>
</organism>
<keyword evidence="3" id="KW-1185">Reference proteome</keyword>
<protein>
    <submittedName>
        <fullName evidence="2">Class I SAM-dependent methyltransferase</fullName>
    </submittedName>
</protein>
<keyword evidence="2" id="KW-0808">Transferase</keyword>
<dbReference type="Gene3D" id="3.40.50.150">
    <property type="entry name" value="Vaccinia Virus protein VP39"/>
    <property type="match status" value="1"/>
</dbReference>
<dbReference type="InterPro" id="IPR013216">
    <property type="entry name" value="Methyltransf_11"/>
</dbReference>
<evidence type="ECO:0000313" key="2">
    <source>
        <dbReference type="EMBL" id="QCI79003.1"/>
    </source>
</evidence>
<dbReference type="SUPFAM" id="SSF53335">
    <property type="entry name" value="S-adenosyl-L-methionine-dependent methyltransferases"/>
    <property type="match status" value="1"/>
</dbReference>
<dbReference type="KEGG" id="hgn:E6W36_03645"/>
<dbReference type="EMBL" id="CP039704">
    <property type="protein sequence ID" value="QCI79003.1"/>
    <property type="molecule type" value="Genomic_DNA"/>
</dbReference>
<dbReference type="Proteomes" id="UP000298714">
    <property type="component" value="Chromosome"/>
</dbReference>
<feature type="domain" description="Methyltransferase type 11" evidence="1">
    <location>
        <begin position="19"/>
        <end position="96"/>
    </location>
</feature>
<reference evidence="3" key="1">
    <citation type="submission" date="2019-04" db="EMBL/GenBank/DDBJ databases">
        <title>Complete genome sequence of Sphingomonas sp. W1-2-3.</title>
        <authorList>
            <person name="Im W.T."/>
        </authorList>
    </citation>
    <scope>NUCLEOTIDE SEQUENCE [LARGE SCALE GENOMIC DNA]</scope>
    <source>
        <strain evidence="3">W1-2-3</strain>
    </source>
</reference>
<dbReference type="GO" id="GO:0032259">
    <property type="term" value="P:methylation"/>
    <property type="evidence" value="ECO:0007669"/>
    <property type="project" value="UniProtKB-KW"/>
</dbReference>
<accession>A0A4D7C8D3</accession>
<evidence type="ECO:0000313" key="3">
    <source>
        <dbReference type="Proteomes" id="UP000298714"/>
    </source>
</evidence>
<keyword evidence="2" id="KW-0489">Methyltransferase</keyword>
<dbReference type="AlphaFoldDB" id="A0A4D7C8D3"/>
<gene>
    <name evidence="2" type="ORF">E6W36_03645</name>
</gene>
<sequence length="140" mass="15697">MWAGRDKWERIETGYLRTLTRLKGKVAKLIGADVDEAVLENPVVDEAVTLRIGASYPFEAGSIDLITSWATLEHIANAEETAREIERILKPGGWFCAWTPNKWGYVGMGARLIPNALHQKLLGFFAPKRDEVDTFRLPTA</sequence>
<dbReference type="GO" id="GO:0008757">
    <property type="term" value="F:S-adenosylmethionine-dependent methyltransferase activity"/>
    <property type="evidence" value="ECO:0007669"/>
    <property type="project" value="InterPro"/>
</dbReference>
<dbReference type="Pfam" id="PF08241">
    <property type="entry name" value="Methyltransf_11"/>
    <property type="match status" value="1"/>
</dbReference>
<proteinExistence type="predicted"/>
<dbReference type="InterPro" id="IPR029063">
    <property type="entry name" value="SAM-dependent_MTases_sf"/>
</dbReference>
<evidence type="ECO:0000259" key="1">
    <source>
        <dbReference type="Pfam" id="PF08241"/>
    </source>
</evidence>
<name>A0A4D7C8D3_9SPHN</name>